<feature type="domain" description="Nudix hydrolase" evidence="3">
    <location>
        <begin position="20"/>
        <end position="152"/>
    </location>
</feature>
<evidence type="ECO:0000313" key="4">
    <source>
        <dbReference type="EMBL" id="SFK97145.1"/>
    </source>
</evidence>
<name>A0A1I4DUU1_9RHOB</name>
<dbReference type="Gene3D" id="3.90.79.10">
    <property type="entry name" value="Nucleoside Triphosphate Pyrophosphohydrolase"/>
    <property type="match status" value="1"/>
</dbReference>
<dbReference type="PROSITE" id="PS51462">
    <property type="entry name" value="NUDIX"/>
    <property type="match status" value="1"/>
</dbReference>
<protein>
    <submittedName>
        <fullName evidence="4">ADP-ribose pyrophosphatase YjhB, NUDIX family</fullName>
    </submittedName>
</protein>
<dbReference type="InterPro" id="IPR000086">
    <property type="entry name" value="NUDIX_hydrolase_dom"/>
</dbReference>
<dbReference type="PANTHER" id="PTHR43046:SF14">
    <property type="entry name" value="MUTT_NUDIX FAMILY PROTEIN"/>
    <property type="match status" value="1"/>
</dbReference>
<dbReference type="EMBL" id="FOSZ01000003">
    <property type="protein sequence ID" value="SFK97145.1"/>
    <property type="molecule type" value="Genomic_DNA"/>
</dbReference>
<evidence type="ECO:0000313" key="5">
    <source>
        <dbReference type="Proteomes" id="UP000198851"/>
    </source>
</evidence>
<accession>A0A1I4DUU1</accession>
<evidence type="ECO:0000256" key="1">
    <source>
        <dbReference type="ARBA" id="ARBA00001946"/>
    </source>
</evidence>
<comment type="cofactor">
    <cofactor evidence="1">
        <name>Mg(2+)</name>
        <dbReference type="ChEBI" id="CHEBI:18420"/>
    </cofactor>
</comment>
<keyword evidence="5" id="KW-1185">Reference proteome</keyword>
<dbReference type="SUPFAM" id="SSF55811">
    <property type="entry name" value="Nudix"/>
    <property type="match status" value="1"/>
</dbReference>
<organism evidence="4 5">
    <name type="scientific">Shimia haliotis</name>
    <dbReference type="NCBI Taxonomy" id="1280847"/>
    <lineage>
        <taxon>Bacteria</taxon>
        <taxon>Pseudomonadati</taxon>
        <taxon>Pseudomonadota</taxon>
        <taxon>Alphaproteobacteria</taxon>
        <taxon>Rhodobacterales</taxon>
        <taxon>Roseobacteraceae</taxon>
    </lineage>
</organism>
<evidence type="ECO:0000259" key="3">
    <source>
        <dbReference type="PROSITE" id="PS51462"/>
    </source>
</evidence>
<evidence type="ECO:0000256" key="2">
    <source>
        <dbReference type="ARBA" id="ARBA00022801"/>
    </source>
</evidence>
<dbReference type="AlphaFoldDB" id="A0A1I4DUU1"/>
<dbReference type="InterPro" id="IPR015797">
    <property type="entry name" value="NUDIX_hydrolase-like_dom_sf"/>
</dbReference>
<dbReference type="STRING" id="1280847.SAMN04488036_103448"/>
<dbReference type="GO" id="GO:0016787">
    <property type="term" value="F:hydrolase activity"/>
    <property type="evidence" value="ECO:0007669"/>
    <property type="project" value="UniProtKB-KW"/>
</dbReference>
<sequence length="167" mass="18609">MQRDYKSKNATPSESLHMPSPRIAARALILRDDKLLLVNAYPAGQSDLWCAPGGGVEKHTSLPDNLIREVREETGLTILVGAPALINEFHDPDLNFHQIDIYFRCDITSGELSSDWCDPEGIVSERCFFSRTEMAHIAFKPDSLPDAAWGDTLLYDPLERLIKPTGA</sequence>
<dbReference type="Pfam" id="PF00293">
    <property type="entry name" value="NUDIX"/>
    <property type="match status" value="1"/>
</dbReference>
<proteinExistence type="predicted"/>
<dbReference type="PANTHER" id="PTHR43046">
    <property type="entry name" value="GDP-MANNOSE MANNOSYL HYDROLASE"/>
    <property type="match status" value="1"/>
</dbReference>
<gene>
    <name evidence="4" type="ORF">SAMN04488036_103448</name>
</gene>
<dbReference type="Proteomes" id="UP000198851">
    <property type="component" value="Unassembled WGS sequence"/>
</dbReference>
<reference evidence="5" key="1">
    <citation type="submission" date="2016-10" db="EMBL/GenBank/DDBJ databases">
        <authorList>
            <person name="Varghese N."/>
            <person name="Submissions S."/>
        </authorList>
    </citation>
    <scope>NUCLEOTIDE SEQUENCE [LARGE SCALE GENOMIC DNA]</scope>
    <source>
        <strain evidence="5">DSM 28453</strain>
    </source>
</reference>
<keyword evidence="2" id="KW-0378">Hydrolase</keyword>